<evidence type="ECO:0000259" key="20">
    <source>
        <dbReference type="PROSITE" id="PS52039"/>
    </source>
</evidence>
<dbReference type="GO" id="GO:0007112">
    <property type="term" value="P:male meiosis cytokinesis"/>
    <property type="evidence" value="ECO:0007669"/>
    <property type="project" value="UniProtKB-ARBA"/>
</dbReference>
<evidence type="ECO:0000256" key="14">
    <source>
        <dbReference type="ARBA" id="ARBA00068538"/>
    </source>
</evidence>
<dbReference type="SMART" id="SM00437">
    <property type="entry name" value="TOP1Ac"/>
    <property type="match status" value="1"/>
</dbReference>
<dbReference type="Pfam" id="PF23546">
    <property type="entry name" value="Zn_ribbon_TOP3B"/>
    <property type="match status" value="1"/>
</dbReference>
<evidence type="ECO:0000256" key="13">
    <source>
        <dbReference type="ARBA" id="ARBA00060299"/>
    </source>
</evidence>
<dbReference type="Pfam" id="PF00225">
    <property type="entry name" value="Kinesin"/>
    <property type="match status" value="1"/>
</dbReference>
<evidence type="ECO:0000256" key="16">
    <source>
        <dbReference type="SAM" id="Coils"/>
    </source>
</evidence>
<comment type="function">
    <text evidence="13">Releases the supercoiling and torsional tension of DNA introduced during the DNA replication and transcription by transiently cleaving and rejoining one strand of the DNA duplex. Introduces a single-strand break via transesterification at a target site in duplex DNA. The scissile phosphodiester is attacked by the catalytic tyrosine of the enzyme, resulting in the formation of a DNA-(5'-phosphotyrosyl)-enzyme intermediate and the expulsion of a 3'-OH DNA strand. The free DNA strand than undergoes passage around the unbroken strand thus removing DNA supercoils. Finally, in the religation step, the DNA 3'-OH attacks the covalent intermediate to expel the active-site tyrosine and restore the DNA phosphodiester backbone.</text>
</comment>
<dbReference type="PANTHER" id="PTHR11390">
    <property type="entry name" value="PROKARYOTIC DNA TOPOISOMERASE"/>
    <property type="match status" value="1"/>
</dbReference>
<dbReference type="GO" id="GO:0005874">
    <property type="term" value="C:microtubule"/>
    <property type="evidence" value="ECO:0007669"/>
    <property type="project" value="UniProtKB-KW"/>
</dbReference>
<dbReference type="GO" id="GO:0003677">
    <property type="term" value="F:DNA binding"/>
    <property type="evidence" value="ECO:0007669"/>
    <property type="project" value="UniProtKB-KW"/>
</dbReference>
<feature type="coiled-coil region" evidence="16">
    <location>
        <begin position="442"/>
        <end position="469"/>
    </location>
</feature>
<feature type="domain" description="Topo IA-type catalytic" evidence="20">
    <location>
        <begin position="1346"/>
        <end position="1766"/>
    </location>
</feature>
<evidence type="ECO:0000256" key="8">
    <source>
        <dbReference type="ARBA" id="ARBA00023054"/>
    </source>
</evidence>
<dbReference type="FunFam" id="3.40.50.140:FF:000002">
    <property type="entry name" value="DNA topoisomerase"/>
    <property type="match status" value="1"/>
</dbReference>
<evidence type="ECO:0000259" key="18">
    <source>
        <dbReference type="PROSITE" id="PS50067"/>
    </source>
</evidence>
<dbReference type="Gene3D" id="2.70.20.10">
    <property type="entry name" value="Topoisomerase I, domain 3"/>
    <property type="match status" value="1"/>
</dbReference>
<dbReference type="Pfam" id="PF01131">
    <property type="entry name" value="Topoisom_bac"/>
    <property type="match status" value="1"/>
</dbReference>
<dbReference type="InterPro" id="IPR019821">
    <property type="entry name" value="Kinesin_motor_CS"/>
</dbReference>
<dbReference type="InterPro" id="IPR027417">
    <property type="entry name" value="P-loop_NTPase"/>
</dbReference>
<dbReference type="GO" id="GO:0003917">
    <property type="term" value="F:DNA topoisomerase type I (single strand cut, ATP-independent) activity"/>
    <property type="evidence" value="ECO:0007669"/>
    <property type="project" value="UniProtKB-EC"/>
</dbReference>
<dbReference type="InterPro" id="IPR056452">
    <property type="entry name" value="Zn_ribbon_TOP3B"/>
</dbReference>
<dbReference type="CDD" id="cd00186">
    <property type="entry name" value="TOP1Ac"/>
    <property type="match status" value="1"/>
</dbReference>
<keyword evidence="9" id="KW-0238">DNA-binding</keyword>
<dbReference type="Gene3D" id="1.10.460.10">
    <property type="entry name" value="Topoisomerase I, domain 2"/>
    <property type="match status" value="1"/>
</dbReference>
<dbReference type="PROSITE" id="PS00411">
    <property type="entry name" value="KINESIN_MOTOR_1"/>
    <property type="match status" value="1"/>
</dbReference>
<dbReference type="PANTHER" id="PTHR11390:SF20">
    <property type="entry name" value="DNA TOPOISOMERASE 3-BETA-1"/>
    <property type="match status" value="1"/>
</dbReference>
<comment type="catalytic activity">
    <reaction evidence="1">
        <text>ATP-independent breakage of single-stranded DNA, followed by passage and rejoining.</text>
        <dbReference type="EC" id="5.6.2.1"/>
    </reaction>
</comment>
<dbReference type="FunFam" id="3.40.850.10:FF:000052">
    <property type="entry name" value="Kinesin-like protein KIN-12F"/>
    <property type="match status" value="1"/>
</dbReference>
<evidence type="ECO:0000256" key="12">
    <source>
        <dbReference type="ARBA" id="ARBA00034488"/>
    </source>
</evidence>
<dbReference type="InterPro" id="IPR034144">
    <property type="entry name" value="TOPRIM_TopoIII"/>
</dbReference>
<evidence type="ECO:0000256" key="15">
    <source>
        <dbReference type="PROSITE-ProRule" id="PRU00283"/>
    </source>
</evidence>
<dbReference type="InterPro" id="IPR013497">
    <property type="entry name" value="Topo_IA_cen"/>
</dbReference>
<dbReference type="InterPro" id="IPR003602">
    <property type="entry name" value="Topo_IA_DNA-bd_dom"/>
</dbReference>
<dbReference type="InterPro" id="IPR001752">
    <property type="entry name" value="Kinesin_motor_dom"/>
</dbReference>
<dbReference type="PROSITE" id="PS00396">
    <property type="entry name" value="TOPO_IA_1"/>
    <property type="match status" value="1"/>
</dbReference>
<feature type="region of interest" description="Disordered" evidence="17">
    <location>
        <begin position="633"/>
        <end position="663"/>
    </location>
</feature>
<feature type="region of interest" description="Disordered" evidence="17">
    <location>
        <begin position="2008"/>
        <end position="2045"/>
    </location>
</feature>
<keyword evidence="4" id="KW-0493">Microtubule</keyword>
<proteinExistence type="inferred from homology"/>
<feature type="coiled-coil region" evidence="16">
    <location>
        <begin position="898"/>
        <end position="925"/>
    </location>
</feature>
<dbReference type="PRINTS" id="PR00380">
    <property type="entry name" value="KINESINHEAVY"/>
</dbReference>
<feature type="compositionally biased region" description="Polar residues" evidence="17">
    <location>
        <begin position="641"/>
        <end position="660"/>
    </location>
</feature>
<keyword evidence="22" id="KW-1185">Reference proteome</keyword>
<evidence type="ECO:0000259" key="19">
    <source>
        <dbReference type="PROSITE" id="PS50880"/>
    </source>
</evidence>
<keyword evidence="8 16" id="KW-0175">Coiled coil</keyword>
<organism evidence="21 22">
    <name type="scientific">Vigna unguiculata</name>
    <name type="common">Cowpea</name>
    <dbReference type="NCBI Taxonomy" id="3917"/>
    <lineage>
        <taxon>Eukaryota</taxon>
        <taxon>Viridiplantae</taxon>
        <taxon>Streptophyta</taxon>
        <taxon>Embryophyta</taxon>
        <taxon>Tracheophyta</taxon>
        <taxon>Spermatophyta</taxon>
        <taxon>Magnoliopsida</taxon>
        <taxon>eudicotyledons</taxon>
        <taxon>Gunneridae</taxon>
        <taxon>Pentapetalae</taxon>
        <taxon>rosids</taxon>
        <taxon>fabids</taxon>
        <taxon>Fabales</taxon>
        <taxon>Fabaceae</taxon>
        <taxon>Papilionoideae</taxon>
        <taxon>50 kb inversion clade</taxon>
        <taxon>NPAAA clade</taxon>
        <taxon>indigoferoid/millettioid clade</taxon>
        <taxon>Phaseoleae</taxon>
        <taxon>Vigna</taxon>
    </lineage>
</organism>
<evidence type="ECO:0000256" key="7">
    <source>
        <dbReference type="ARBA" id="ARBA00023029"/>
    </source>
</evidence>
<dbReference type="PROSITE" id="PS50880">
    <property type="entry name" value="TOPRIM"/>
    <property type="match status" value="1"/>
</dbReference>
<dbReference type="Pfam" id="PF01751">
    <property type="entry name" value="Toprim"/>
    <property type="match status" value="1"/>
</dbReference>
<evidence type="ECO:0000256" key="11">
    <source>
        <dbReference type="ARBA" id="ARBA00023235"/>
    </source>
</evidence>
<comment type="similarity">
    <text evidence="2">Belongs to the type IA topoisomerase family.</text>
</comment>
<feature type="domain" description="Toprim" evidence="19">
    <location>
        <begin position="1189"/>
        <end position="1332"/>
    </location>
</feature>
<feature type="region of interest" description="Disordered" evidence="17">
    <location>
        <begin position="978"/>
        <end position="1007"/>
    </location>
</feature>
<dbReference type="SUPFAM" id="SSF56712">
    <property type="entry name" value="Prokaryotic type I DNA topoisomerase"/>
    <property type="match status" value="1"/>
</dbReference>
<keyword evidence="11 21" id="KW-0413">Isomerase</keyword>
<evidence type="ECO:0000256" key="6">
    <source>
        <dbReference type="ARBA" id="ARBA00022840"/>
    </source>
</evidence>
<dbReference type="Gene3D" id="1.10.290.10">
    <property type="entry name" value="Topoisomerase I, domain 4"/>
    <property type="match status" value="1"/>
</dbReference>
<dbReference type="InterPro" id="IPR036961">
    <property type="entry name" value="Kinesin_motor_dom_sf"/>
</dbReference>
<dbReference type="EC" id="5.6.2.1" evidence="3"/>
<dbReference type="Proteomes" id="UP000501690">
    <property type="component" value="Linkage Group LG11"/>
</dbReference>
<dbReference type="Gene3D" id="3.40.50.140">
    <property type="match status" value="1"/>
</dbReference>
<dbReference type="PROSITE" id="PS52039">
    <property type="entry name" value="TOPO_IA_2"/>
    <property type="match status" value="1"/>
</dbReference>
<feature type="compositionally biased region" description="Basic residues" evidence="17">
    <location>
        <begin position="2008"/>
        <end position="2031"/>
    </location>
</feature>
<gene>
    <name evidence="21" type="ORF">DEO72_LG11g64</name>
</gene>
<dbReference type="GO" id="GO:0005524">
    <property type="term" value="F:ATP binding"/>
    <property type="evidence" value="ECO:0007669"/>
    <property type="project" value="UniProtKB-UniRule"/>
</dbReference>
<dbReference type="GO" id="GO:0080175">
    <property type="term" value="P:phragmoplast microtubule organization"/>
    <property type="evidence" value="ECO:0007669"/>
    <property type="project" value="UniProtKB-ARBA"/>
</dbReference>
<keyword evidence="5 15" id="KW-0547">Nucleotide-binding</keyword>
<evidence type="ECO:0000256" key="1">
    <source>
        <dbReference type="ARBA" id="ARBA00000213"/>
    </source>
</evidence>
<evidence type="ECO:0000256" key="5">
    <source>
        <dbReference type="ARBA" id="ARBA00022741"/>
    </source>
</evidence>
<feature type="compositionally biased region" description="Basic and acidic residues" evidence="17">
    <location>
        <begin position="2036"/>
        <end position="2045"/>
    </location>
</feature>
<feature type="region of interest" description="Disordered" evidence="17">
    <location>
        <begin position="1"/>
        <end position="73"/>
    </location>
</feature>
<dbReference type="InterPro" id="IPR006171">
    <property type="entry name" value="TOPRIM_dom"/>
</dbReference>
<name>A0A4D6NJF5_VIGUN</name>
<keyword evidence="10 15" id="KW-0505">Motor protein</keyword>
<evidence type="ECO:0000256" key="9">
    <source>
        <dbReference type="ARBA" id="ARBA00023125"/>
    </source>
</evidence>
<dbReference type="GO" id="GO:0006265">
    <property type="term" value="P:DNA topological change"/>
    <property type="evidence" value="ECO:0007669"/>
    <property type="project" value="InterPro"/>
</dbReference>
<dbReference type="GO" id="GO:0055046">
    <property type="term" value="P:microgametogenesis"/>
    <property type="evidence" value="ECO:0007669"/>
    <property type="project" value="UniProtKB-ARBA"/>
</dbReference>
<dbReference type="InterPro" id="IPR000380">
    <property type="entry name" value="Topo_IA"/>
</dbReference>
<evidence type="ECO:0000256" key="17">
    <source>
        <dbReference type="SAM" id="MobiDB-lite"/>
    </source>
</evidence>
<dbReference type="Gene3D" id="3.40.850.10">
    <property type="entry name" value="Kinesin motor domain"/>
    <property type="match status" value="1"/>
</dbReference>
<feature type="domain" description="Kinesin motor" evidence="18">
    <location>
        <begin position="96"/>
        <end position="435"/>
    </location>
</feature>
<dbReference type="InterPro" id="IPR023406">
    <property type="entry name" value="Topo_IA_AS"/>
</dbReference>
<dbReference type="GO" id="GO:0007018">
    <property type="term" value="P:microtubule-based movement"/>
    <property type="evidence" value="ECO:0007669"/>
    <property type="project" value="InterPro"/>
</dbReference>
<reference evidence="21 22" key="1">
    <citation type="submission" date="2019-04" db="EMBL/GenBank/DDBJ databases">
        <title>An improved genome assembly and genetic linkage map for asparagus bean, Vigna unguiculata ssp. sesquipedialis.</title>
        <authorList>
            <person name="Xia Q."/>
            <person name="Zhang R."/>
            <person name="Dong Y."/>
        </authorList>
    </citation>
    <scope>NUCLEOTIDE SEQUENCE [LARGE SCALE GENOMIC DNA]</scope>
    <source>
        <tissue evidence="21">Leaf</tissue>
    </source>
</reference>
<evidence type="ECO:0000256" key="4">
    <source>
        <dbReference type="ARBA" id="ARBA00022701"/>
    </source>
</evidence>
<feature type="compositionally biased region" description="Low complexity" evidence="17">
    <location>
        <begin position="17"/>
        <end position="31"/>
    </location>
</feature>
<dbReference type="InterPro" id="IPR013825">
    <property type="entry name" value="Topo_IA_cen_sub2"/>
</dbReference>
<keyword evidence="6 15" id="KW-0067">ATP-binding</keyword>
<evidence type="ECO:0000313" key="21">
    <source>
        <dbReference type="EMBL" id="QCE13071.1"/>
    </source>
</evidence>
<dbReference type="SMART" id="SM00493">
    <property type="entry name" value="TOPRIM"/>
    <property type="match status" value="1"/>
</dbReference>
<dbReference type="GO" id="GO:0003777">
    <property type="term" value="F:microtubule motor activity"/>
    <property type="evidence" value="ECO:0007669"/>
    <property type="project" value="InterPro"/>
</dbReference>
<dbReference type="SUPFAM" id="SSF52540">
    <property type="entry name" value="P-loop containing nucleoside triphosphate hydrolases"/>
    <property type="match status" value="1"/>
</dbReference>
<comment type="similarity">
    <text evidence="12">Belongs to the TRAFAC class myosin-kinesin ATPase superfamily. Kinesin family. KIN-12 subfamily.</text>
</comment>
<dbReference type="EMBL" id="CP039355">
    <property type="protein sequence ID" value="QCE13071.1"/>
    <property type="molecule type" value="Genomic_DNA"/>
</dbReference>
<evidence type="ECO:0000256" key="3">
    <source>
        <dbReference type="ARBA" id="ARBA00012891"/>
    </source>
</evidence>
<dbReference type="InterPro" id="IPR013824">
    <property type="entry name" value="Topo_IA_cen_sub1"/>
</dbReference>
<keyword evidence="7" id="KW-0799">Topoisomerase</keyword>
<dbReference type="SMART" id="SM00129">
    <property type="entry name" value="KISc"/>
    <property type="match status" value="1"/>
</dbReference>
<dbReference type="SMART" id="SM00436">
    <property type="entry name" value="TOP1Bc"/>
    <property type="match status" value="1"/>
</dbReference>
<feature type="coiled-coil region" evidence="16">
    <location>
        <begin position="1132"/>
        <end position="1170"/>
    </location>
</feature>
<accession>A0A4D6NJF5</accession>
<dbReference type="GO" id="GO:0006310">
    <property type="term" value="P:DNA recombination"/>
    <property type="evidence" value="ECO:0007669"/>
    <property type="project" value="TreeGrafter"/>
</dbReference>
<evidence type="ECO:0000313" key="22">
    <source>
        <dbReference type="Proteomes" id="UP000501690"/>
    </source>
</evidence>
<feature type="binding site" evidence="15">
    <location>
        <begin position="177"/>
        <end position="184"/>
    </location>
    <ligand>
        <name>ATP</name>
        <dbReference type="ChEBI" id="CHEBI:30616"/>
    </ligand>
</feature>
<protein>
    <recommendedName>
        <fullName evidence="14">DNA topoisomerase 3-beta</fullName>
        <ecNumber evidence="3">5.6.2.1</ecNumber>
    </recommendedName>
</protein>
<dbReference type="InterPro" id="IPR003601">
    <property type="entry name" value="Topo_IA_2"/>
</dbReference>
<dbReference type="PROSITE" id="PS50067">
    <property type="entry name" value="KINESIN_MOTOR_2"/>
    <property type="match status" value="1"/>
</dbReference>
<dbReference type="InterPro" id="IPR023405">
    <property type="entry name" value="Topo_IA_core_domain"/>
</dbReference>
<evidence type="ECO:0000256" key="2">
    <source>
        <dbReference type="ARBA" id="ARBA00009446"/>
    </source>
</evidence>
<dbReference type="FunFam" id="1.10.290.10:FF:000001">
    <property type="entry name" value="DNA topoisomerase"/>
    <property type="match status" value="1"/>
</dbReference>
<dbReference type="GO" id="GO:0005634">
    <property type="term" value="C:nucleus"/>
    <property type="evidence" value="ECO:0007669"/>
    <property type="project" value="TreeGrafter"/>
</dbReference>
<dbReference type="InterPro" id="IPR013826">
    <property type="entry name" value="Topo_IA_cen_sub3"/>
</dbReference>
<dbReference type="GO" id="GO:0006281">
    <property type="term" value="P:DNA repair"/>
    <property type="evidence" value="ECO:0007669"/>
    <property type="project" value="TreeGrafter"/>
</dbReference>
<dbReference type="GO" id="GO:0008017">
    <property type="term" value="F:microtubule binding"/>
    <property type="evidence" value="ECO:0007669"/>
    <property type="project" value="InterPro"/>
</dbReference>
<sequence>MKHFMLPRNPLRDAELASSATPAPSPSSAKTRPSRKHKHSKENDPPSDPNLAVPSPGKFKSPLPPRPPSSNPLKRKLAVAADALADNSLPASSDSGVKVIVRMRPLCPDKDEGDPTVQKVSNDSLSINGHNFTFDSVADTAATQAGFLFLLDIFEHVGVPLVEHCLAGFNSSVFAYGQTGSGKTYTMWGPANCLLEENDQQGLAPRVFQQLFARINEEQAKHSDKQLNYQCNCSFLEIYNEQIMDLLDPSQRNLQIREDVKSGVYVENLTEEPVSSVKDVTQLLIKGLSNRRTGATSINSESSRSHTVLICVVESRCKSAADGVSRFKSSRINLVDLAGSERQKSTGAAGERLKEAGNINRSLSQLGNLINILAEVSQTGKQRHIPYRDSRLTFLLQESLGGNAKLAMICAISPAQSCRSETFSTLRFAQRAKAIKNKAVVNEVMEEDVKHLRQVIRQLRDELHRIKENGYNPMDSSGGHSAAWIRRSLNLLQSSLNRPQPLSRVDEDGDEEMEIDEEVVEDHDEASCNTNIPSNCNTAADNDNGMNTDDQVLAQPSEEKNMPGWPGSKSLSEEPSCAMVQNSLSCPMGESDVGSFTGFSAPDLPSESPSAAMNCVSPASLSIVQCDLSPNLKSPAPSVSPRISTSRKSLRTSTGFSPSESDLHVEKDLGIRTSNKKNSYSACSSQTAPNFISKTENLAASIRHGLEIIDSYQRNSTLRQSAYRFSLRPRESRLIFPVDKVDVGLQTSLDDNVGENSVSFTCSNCKSRAQLEANESDNNSNLQLVPFECPGSVDRPKKQVLKAVEKVLAESIRREMALEEFCAKQTSEILQLNRLVEQYKHERECNAIIAQTREDKILRLESLMDGVLPTEEFMAEELVALNHEHKLLKDKYENHPEVLEMKIELKKVQDELEKYQNFYKFGEREVLMEEIQSLRSQLQFYIDSSSTSSRKQYPLLQLTLSSDPSTTATLTAIPELTDESEETNEVLASSNNDIEAKESLESSKNTNEANEILASSNNDIEAQFEQERIKWTEAESRWICLSEELRGELESCRLLSEKRKRELDAERQCTQELQEAMHMAIEGHARLLEQYADLEEKHIHLLARHRQIQDGIEDVKKAASRAGVRGAESKFINALAAEISALKAEREKERRILRDENKGLQSQLKDTAEAVQAAGELLLRLKEAEETVTAAQVAEKPSIALSIASVLSRAQMFTRRGSTEVHEFEAKFLGSPAYFKVTSVIGHVFSVDFPAKYQDWSATDPLDLFQAQVIKNESNPKAHICRHLSQEARGCRYLVLWLDCDREGENICFEVIQCTGFKTNDTYRARFSSVTEKDVVKALDNLVRPNKDEAMAVDARQEIDLKVGVAFTRFQTGYFQGKYGNLDSRVISYGPCQTPTLGFCVQRYLQINTFKLEKFWSLHPYIIQNGYEIQLEWHRGRLFDINVAMMFQKLVSEDGLLEVTEISEKQETKSRPVGLNTVNLLKVASSALGFGPQMAMQIAERLYTQGFISYPRTESTAYPPSFDFRGVLSAQTNNPTWGNYVHGLLTTGYQKPRLGTDVGDHPPITPMRSAAEDMLGNDAWKLYQYICQHFIGTVSPDCKYIRKKVEFSIGGEAFHCTGQHVVTKGFTSIMPWLALNDKNIPSFVKGQKIEVSKLELYEGSTSAPDYLTESELISLMEKNGIGTDASIPVHINNICERNYVQVQAGRKLVPTPLGITLVRGYQTIDPDLCLPDIRSFIEQQITLIAKGQVDHRHVVQHVIQQFTQKFSYFVKKIEDMDALFEAQFSTLTDSGRILSKCGKCLRYMKYISTQPSRLYCGTCEEVYYLPQKGTIKLYKELSCPLDNFELLICSTPGPDVKSFPLCPYCYSNPPFEGIEALINTAKTGNAGKIGKGSGMPCSLCPHPTCPNSLVSQGVCACPECSGTLVLDPISAPRWKLCCNMCNCLVFLAQGAHRISTTKERCGECDSSIIEVDFNKKTTPLEDGATLHRGCILCDELLHSLVEMKHGRSFKHMSSRGRGRGARKGGRGRGRGGGKVMDPKMSFRDF</sequence>
<evidence type="ECO:0000256" key="10">
    <source>
        <dbReference type="ARBA" id="ARBA00023175"/>
    </source>
</evidence>
<dbReference type="CDD" id="cd03362">
    <property type="entry name" value="TOPRIM_TopoIA_TopoIII"/>
    <property type="match status" value="1"/>
</dbReference>
<dbReference type="GO" id="GO:0009524">
    <property type="term" value="C:phragmoplast"/>
    <property type="evidence" value="ECO:0007669"/>
    <property type="project" value="UniProtKB-ARBA"/>
</dbReference>